<protein>
    <submittedName>
        <fullName evidence="4">EAL domain-containing protein</fullName>
    </submittedName>
</protein>
<dbReference type="PANTHER" id="PTHR44757:SF2">
    <property type="entry name" value="BIOFILM ARCHITECTURE MAINTENANCE PROTEIN MBAA"/>
    <property type="match status" value="1"/>
</dbReference>
<dbReference type="PROSITE" id="PS50113">
    <property type="entry name" value="PAC"/>
    <property type="match status" value="1"/>
</dbReference>
<dbReference type="PANTHER" id="PTHR44757">
    <property type="entry name" value="DIGUANYLATE CYCLASE DGCP"/>
    <property type="match status" value="1"/>
</dbReference>
<dbReference type="InterPro" id="IPR013655">
    <property type="entry name" value="PAS_fold_3"/>
</dbReference>
<dbReference type="InterPro" id="IPR035919">
    <property type="entry name" value="EAL_sf"/>
</dbReference>
<dbReference type="Gene3D" id="3.30.70.270">
    <property type="match status" value="1"/>
</dbReference>
<dbReference type="InterPro" id="IPR052155">
    <property type="entry name" value="Biofilm_reg_signaling"/>
</dbReference>
<evidence type="ECO:0000259" key="1">
    <source>
        <dbReference type="PROSITE" id="PS50113"/>
    </source>
</evidence>
<dbReference type="Pfam" id="PF08447">
    <property type="entry name" value="PAS_3"/>
    <property type="match status" value="1"/>
</dbReference>
<dbReference type="Pfam" id="PF07494">
    <property type="entry name" value="Reg_prop"/>
    <property type="match status" value="1"/>
</dbReference>
<dbReference type="RefSeq" id="WP_345317499.1">
    <property type="nucleotide sequence ID" value="NZ_BAABLF010000026.1"/>
</dbReference>
<dbReference type="Gene3D" id="3.20.20.450">
    <property type="entry name" value="EAL domain"/>
    <property type="match status" value="1"/>
</dbReference>
<dbReference type="CDD" id="cd01949">
    <property type="entry name" value="GGDEF"/>
    <property type="match status" value="1"/>
</dbReference>
<dbReference type="Pfam" id="PF13426">
    <property type="entry name" value="PAS_9"/>
    <property type="match status" value="1"/>
</dbReference>
<dbReference type="InterPro" id="IPR043128">
    <property type="entry name" value="Rev_trsase/Diguanyl_cyclase"/>
</dbReference>
<dbReference type="InterPro" id="IPR015943">
    <property type="entry name" value="WD40/YVTN_repeat-like_dom_sf"/>
</dbReference>
<dbReference type="InterPro" id="IPR000700">
    <property type="entry name" value="PAS-assoc_C"/>
</dbReference>
<dbReference type="CDD" id="cd00130">
    <property type="entry name" value="PAS"/>
    <property type="match status" value="1"/>
</dbReference>
<sequence length="1474" mass="166365">MTKRFWGAWVGLWALLLSLSVEASAYRLFGVQEGLENQTVWSLAEDGSGLLWVGTEDGLYRLGDRISRRVDRQNGQRLLDNSLIQALLPLSGQRLLISTSTSLVIYHVDENRMVPLAQRFPELGAGADTRDFYQSADGDVWFATEDGRLYRLASDLSSLTQVGLLPNEGRWRQVWWDPDGDLWVLGQYQLWKVNITTGALVESHWDSATGTLYRMQASDSGGLWIASSRGLFQLDLATQKLTASPILEEEVWDIQRDPTGALWLLGRGKLWRWHSGDREPQLQSTPWGGRFRTASADQMLVDSRQRIWLGSRNEGVLGFRPLAPFVRELYQQSLWPQMGSETVWHLYADEDERYMATTGGVQWFHPKSGRHGQISLPGLTQTGEAWSLLPQGTHTLLVGTTRGLYQIDRRTHRAEPLNPGGLADFDKRIVYAMVSDGDGIWLLTDTFTYLWQPNGDRLTRLEMEGQPVLGARNVQRDRQGRLWIGGEDLLGYWDRQGQFHSILAGLPEASRQHTISMILPISEDQVLFGSFGRGLWQYSDRSGEMTELGKHWGLQCDNPNFGTLWQQQQLLLGCDRYLYRIDLRRNVTIGLDQFDGLAVSRFNEGALFNAPGLGVFIGSVRGAVLLAPDQFTATKSTEQALIESVTVHYDGGERELILQPEAGNIPVRADYHMVSLQFASNRLLDPTPKAFEYRLSREGHRGERLPLPHHGNLIFSRLPPGHYGLELFGTRQGLKDPLSTQVQFTVEAYWWQLASVRWGGSVLLLLLLWAIVRRWQRREATSRAALEALDQSQRELELALAASGANTWHWRSSDNRLLARDGQRLFGPDAEEAELALGHLQIHPADHQAVRRAWLSHINGESDRYEARYRQADFSGQWRWIWAFGQAVSRDPSSGKALTMAGLYKDITHSRQIEQEHSLFAQAFEHAAEGALILDPDWQVQVCNPAAVSLLQTTASALIGVPFEQFWDSKSKITPSELQQRDTPWQGEILLRSAEGETLSLFLNISTMITEGQRYSVLMFADISERKRAERDLARLANFDPLTGLANRTHFSRHLGEVLEHNRLLGQTAALMFLDLDRFKQINDTYGHGAGDSLLVEAARRLQALQGTRRGLCRFGGDEFLVLVSCYEQRAELVALAQRILDSLSQPFEVNGHVFYLSTSVGIACWPGDAKQPETLIKHADLAMYRAKEKGRGQYCFYVSRQSDEAGNLLQMDYQLRQAMQQNRLEMYYQPIADTGSRKVVGFEALLRCFEPGTESTPIDRFIDLAESNGFIITLDRWALQRACEEFSRWSLGREVVLSVNVSAAHFHQSDLVSFIDGVLRRTGLAPRQLCLEITERVLMRQMGLARRQLQALRRLGVQVAIDDFGTGYSSLAYLSQLEVDHLKIDRSFTKVMTEDETHAAIVRTIIGLGQNLGMTVVAEGVENNAQLAFLKEQGCQRVQGFLLARPMSAEACYQWLHSPVTPAREALASAWSD</sequence>
<dbReference type="SUPFAM" id="SSF55785">
    <property type="entry name" value="PYP-like sensor domain (PAS domain)"/>
    <property type="match status" value="2"/>
</dbReference>
<dbReference type="NCBIfam" id="TIGR00229">
    <property type="entry name" value="sensory_box"/>
    <property type="match status" value="1"/>
</dbReference>
<dbReference type="InterPro" id="IPR000014">
    <property type="entry name" value="PAS"/>
</dbReference>
<feature type="domain" description="PAC" evidence="1">
    <location>
        <begin position="985"/>
        <end position="1035"/>
    </location>
</feature>
<dbReference type="SUPFAM" id="SSF141868">
    <property type="entry name" value="EAL domain-like"/>
    <property type="match status" value="1"/>
</dbReference>
<dbReference type="InterPro" id="IPR035965">
    <property type="entry name" value="PAS-like_dom_sf"/>
</dbReference>
<accession>A0ABP9SB74</accession>
<dbReference type="SMART" id="SM00267">
    <property type="entry name" value="GGDEF"/>
    <property type="match status" value="1"/>
</dbReference>
<dbReference type="CDD" id="cd01948">
    <property type="entry name" value="EAL"/>
    <property type="match status" value="1"/>
</dbReference>
<feature type="domain" description="EAL" evidence="2">
    <location>
        <begin position="1209"/>
        <end position="1461"/>
    </location>
</feature>
<dbReference type="NCBIfam" id="TIGR00254">
    <property type="entry name" value="GGDEF"/>
    <property type="match status" value="1"/>
</dbReference>
<dbReference type="PROSITE" id="PS50883">
    <property type="entry name" value="EAL"/>
    <property type="match status" value="1"/>
</dbReference>
<gene>
    <name evidence="4" type="ORF">GCM10025772_25260</name>
</gene>
<dbReference type="SUPFAM" id="SSF63829">
    <property type="entry name" value="Calcium-dependent phosphotriesterase"/>
    <property type="match status" value="1"/>
</dbReference>
<dbReference type="SUPFAM" id="SSF101898">
    <property type="entry name" value="NHL repeat"/>
    <property type="match status" value="1"/>
</dbReference>
<dbReference type="Gene3D" id="3.30.450.20">
    <property type="entry name" value="PAS domain"/>
    <property type="match status" value="2"/>
</dbReference>
<keyword evidence="5" id="KW-1185">Reference proteome</keyword>
<dbReference type="SUPFAM" id="SSF55073">
    <property type="entry name" value="Nucleotide cyclase"/>
    <property type="match status" value="1"/>
</dbReference>
<dbReference type="InterPro" id="IPR013783">
    <property type="entry name" value="Ig-like_fold"/>
</dbReference>
<dbReference type="InterPro" id="IPR029787">
    <property type="entry name" value="Nucleotide_cyclase"/>
</dbReference>
<evidence type="ECO:0000313" key="4">
    <source>
        <dbReference type="EMBL" id="GAA5193723.1"/>
    </source>
</evidence>
<comment type="caution">
    <text evidence="4">The sequence shown here is derived from an EMBL/GenBank/DDBJ whole genome shotgun (WGS) entry which is preliminary data.</text>
</comment>
<proteinExistence type="predicted"/>
<dbReference type="SMART" id="SM00052">
    <property type="entry name" value="EAL"/>
    <property type="match status" value="1"/>
</dbReference>
<organism evidence="4 5">
    <name type="scientific">Ferrimonas gelatinilytica</name>
    <dbReference type="NCBI Taxonomy" id="1255257"/>
    <lineage>
        <taxon>Bacteria</taxon>
        <taxon>Pseudomonadati</taxon>
        <taxon>Pseudomonadota</taxon>
        <taxon>Gammaproteobacteria</taxon>
        <taxon>Alteromonadales</taxon>
        <taxon>Ferrimonadaceae</taxon>
        <taxon>Ferrimonas</taxon>
    </lineage>
</organism>
<dbReference type="EMBL" id="BAABLF010000026">
    <property type="protein sequence ID" value="GAA5193723.1"/>
    <property type="molecule type" value="Genomic_DNA"/>
</dbReference>
<dbReference type="InterPro" id="IPR000160">
    <property type="entry name" value="GGDEF_dom"/>
</dbReference>
<name>A0ABP9SB74_9GAMM</name>
<dbReference type="Gene3D" id="2.130.10.10">
    <property type="entry name" value="YVTN repeat-like/Quinoprotein amine dehydrogenase"/>
    <property type="match status" value="2"/>
</dbReference>
<dbReference type="SMART" id="SM00091">
    <property type="entry name" value="PAS"/>
    <property type="match status" value="1"/>
</dbReference>
<dbReference type="InterPro" id="IPR011110">
    <property type="entry name" value="Reg_prop"/>
</dbReference>
<dbReference type="InterPro" id="IPR001633">
    <property type="entry name" value="EAL_dom"/>
</dbReference>
<evidence type="ECO:0000259" key="3">
    <source>
        <dbReference type="PROSITE" id="PS50887"/>
    </source>
</evidence>
<evidence type="ECO:0000313" key="5">
    <source>
        <dbReference type="Proteomes" id="UP001501600"/>
    </source>
</evidence>
<dbReference type="Pfam" id="PF00990">
    <property type="entry name" value="GGDEF"/>
    <property type="match status" value="1"/>
</dbReference>
<dbReference type="Pfam" id="PF00563">
    <property type="entry name" value="EAL"/>
    <property type="match status" value="1"/>
</dbReference>
<reference evidence="5" key="1">
    <citation type="journal article" date="2019" name="Int. J. Syst. Evol. Microbiol.">
        <title>The Global Catalogue of Microorganisms (GCM) 10K type strain sequencing project: providing services to taxonomists for standard genome sequencing and annotation.</title>
        <authorList>
            <consortium name="The Broad Institute Genomics Platform"/>
            <consortium name="The Broad Institute Genome Sequencing Center for Infectious Disease"/>
            <person name="Wu L."/>
            <person name="Ma J."/>
        </authorList>
    </citation>
    <scope>NUCLEOTIDE SEQUENCE [LARGE SCALE GENOMIC DNA]</scope>
    <source>
        <strain evidence="5">JCM 18720</strain>
    </source>
</reference>
<dbReference type="PROSITE" id="PS50887">
    <property type="entry name" value="GGDEF"/>
    <property type="match status" value="1"/>
</dbReference>
<dbReference type="Proteomes" id="UP001501600">
    <property type="component" value="Unassembled WGS sequence"/>
</dbReference>
<feature type="domain" description="GGDEF" evidence="3">
    <location>
        <begin position="1067"/>
        <end position="1200"/>
    </location>
</feature>
<evidence type="ECO:0000259" key="2">
    <source>
        <dbReference type="PROSITE" id="PS50883"/>
    </source>
</evidence>
<dbReference type="Gene3D" id="2.60.40.10">
    <property type="entry name" value="Immunoglobulins"/>
    <property type="match status" value="1"/>
</dbReference>